<feature type="domain" description="Rhodanese" evidence="1">
    <location>
        <begin position="181"/>
        <end position="244"/>
    </location>
</feature>
<dbReference type="SUPFAM" id="SSF52821">
    <property type="entry name" value="Rhodanese/Cell cycle control phosphatase"/>
    <property type="match status" value="1"/>
</dbReference>
<dbReference type="GO" id="GO:0030145">
    <property type="term" value="F:manganese ion binding"/>
    <property type="evidence" value="ECO:0007669"/>
    <property type="project" value="InterPro"/>
</dbReference>
<dbReference type="FunFam" id="3.30.70.100:FF:000045">
    <property type="entry name" value="Rhodanese-like domain-containing protein 6"/>
    <property type="match status" value="1"/>
</dbReference>
<dbReference type="InterPro" id="IPR036005">
    <property type="entry name" value="Creatinase/aminopeptidase-like"/>
</dbReference>
<dbReference type="InterPro" id="IPR022111">
    <property type="entry name" value="Rhodanese_C"/>
</dbReference>
<dbReference type="AlphaFoldDB" id="A0AA89APT9"/>
<reference evidence="2" key="1">
    <citation type="submission" date="2022-12" db="EMBL/GenBank/DDBJ databases">
        <title>Draft genome assemblies for two species of Escallonia (Escalloniales).</title>
        <authorList>
            <person name="Chanderbali A."/>
            <person name="Dervinis C."/>
            <person name="Anghel I."/>
            <person name="Soltis D."/>
            <person name="Soltis P."/>
            <person name="Zapata F."/>
        </authorList>
    </citation>
    <scope>NUCLEOTIDE SEQUENCE</scope>
    <source>
        <strain evidence="2">UCBG64.0493</strain>
        <tissue evidence="2">Leaf</tissue>
    </source>
</reference>
<dbReference type="InterPro" id="IPR040503">
    <property type="entry name" value="TRHO_N"/>
</dbReference>
<comment type="caution">
    <text evidence="2">The sequence shown here is derived from an EMBL/GenBank/DDBJ whole genome shotgun (WGS) entry which is preliminary data.</text>
</comment>
<evidence type="ECO:0000259" key="1">
    <source>
        <dbReference type="PROSITE" id="PS50206"/>
    </source>
</evidence>
<dbReference type="Gene3D" id="3.30.70.100">
    <property type="match status" value="1"/>
</dbReference>
<dbReference type="Pfam" id="PF05195">
    <property type="entry name" value="AMP_N"/>
    <property type="match status" value="1"/>
</dbReference>
<dbReference type="SUPFAM" id="SSF53092">
    <property type="entry name" value="Creatinase/prolidase N-terminal domain"/>
    <property type="match status" value="1"/>
</dbReference>
<dbReference type="PANTHER" id="PTHR43268:SF6">
    <property type="entry name" value="THIOSULFATE SULFURTRANSFERASE_RHODANESE-LIKE DOMAIN-CONTAINING PROTEIN 2"/>
    <property type="match status" value="1"/>
</dbReference>
<accession>A0AA89APT9</accession>
<dbReference type="InterPro" id="IPR020936">
    <property type="entry name" value="TrhO"/>
</dbReference>
<gene>
    <name evidence="2" type="ORF">RJ639_012180</name>
</gene>
<sequence>MADSCSESELYGVVLYYKFTPIPDLDQLLSFYESNCHSLHLVGRVRLAPHGVSVTVGGKLSNVEKHIDAVKLISLFEGTDFKLASCHKPSNDRVAQECGFTSLSIRVVKHRSVLRNWLLLVLILFQIHLKFLMRGNICLQLNSNLFFRKKFLVYFISWNEIGKFHTPRVETLDPEIRQYSDLPSWIDKNSDKLRGNSILMYCTGGIRCEMASAYVRSKGAGFENVFQLFGGIQRYLEQFPDGGFFKGKNFVFDHRVSVGSSDGTFLGACVLCSSSYDDYSSRSRCTYCRMLVLVCDSCWVMTSLYVCELCQTSGKGVGSGRSYENGELQETLTCTDLEAVSTWDHSARSPHSLRRNGKLVFIDAPHELAFIYLSSQADPNPNHISVSPESNSAPSSKSCNKRFAWLIDPDFNGKGDDDWKVVDSPFYSLQYQQQTEGFHESLVYLKKFELWRIDSKLEKYTGFVFADLRDFLASALLLECRGNCVAKKHAYSTKGVSDVGQPTAATHPQLLKEGEITPGITSEEYISRRKRLLELLPEKSVAIIASAPVKMMTDVVPYTFRQDADYSYITGCQQPGGIAVLGHDFGLCMFMPEASPHEVTWQGQIAGVGAALNTFKADESYPMSRLRTILSEMIGNSTKLFHSVNTATPAYMDLEAFQKAANNNTVKDFSVYTHEARWIKSPAELQLMRDSASVGCQVLLLFYGQCCIRRHILMRIFYQLRLNTNAEVEVPKEWRLTLWLVVGLMVVLYIMPETTRNTVEPTIREWDGWVKVRKLHREDGSVVHFFPIHIKIFTSPIAELYDLILKTNKECVKLCKPGTSIRHIHNYSVDKLHRGLKEIGILKDDRPQSYHRLNPTSIGHYLGMDVHDCSSIGYDRTLKPGVVITIEPGVYIPSHFPCPERYQGIGIRIEDEVLITDSGYEVLTGSLPKEIKHIEFLLNNHSHGMEMDTHNIMKAASS</sequence>
<organism evidence="2 3">
    <name type="scientific">Escallonia herrerae</name>
    <dbReference type="NCBI Taxonomy" id="1293975"/>
    <lineage>
        <taxon>Eukaryota</taxon>
        <taxon>Viridiplantae</taxon>
        <taxon>Streptophyta</taxon>
        <taxon>Embryophyta</taxon>
        <taxon>Tracheophyta</taxon>
        <taxon>Spermatophyta</taxon>
        <taxon>Magnoliopsida</taxon>
        <taxon>eudicotyledons</taxon>
        <taxon>Gunneridae</taxon>
        <taxon>Pentapetalae</taxon>
        <taxon>asterids</taxon>
        <taxon>campanulids</taxon>
        <taxon>Escalloniales</taxon>
        <taxon>Escalloniaceae</taxon>
        <taxon>Escallonia</taxon>
    </lineage>
</organism>
<evidence type="ECO:0000313" key="3">
    <source>
        <dbReference type="Proteomes" id="UP001188597"/>
    </source>
</evidence>
<dbReference type="PROSITE" id="PS50206">
    <property type="entry name" value="RHODANESE_3"/>
    <property type="match status" value="1"/>
</dbReference>
<dbReference type="Gene3D" id="3.40.250.10">
    <property type="entry name" value="Rhodanese-like domain"/>
    <property type="match status" value="1"/>
</dbReference>
<name>A0AA89APT9_9ASTE</name>
<evidence type="ECO:0000313" key="2">
    <source>
        <dbReference type="EMBL" id="KAK3012269.1"/>
    </source>
</evidence>
<protein>
    <recommendedName>
        <fullName evidence="1">Rhodanese domain-containing protein</fullName>
    </recommendedName>
</protein>
<dbReference type="Proteomes" id="UP001188597">
    <property type="component" value="Unassembled WGS sequence"/>
</dbReference>
<proteinExistence type="predicted"/>
<dbReference type="Pfam" id="PF00557">
    <property type="entry name" value="Peptidase_M24"/>
    <property type="match status" value="1"/>
</dbReference>
<dbReference type="InterPro" id="IPR036873">
    <property type="entry name" value="Rhodanese-like_dom_sf"/>
</dbReference>
<dbReference type="InterPro" id="IPR000994">
    <property type="entry name" value="Pept_M24"/>
</dbReference>
<dbReference type="InterPro" id="IPR001763">
    <property type="entry name" value="Rhodanese-like_dom"/>
</dbReference>
<dbReference type="GO" id="GO:0070006">
    <property type="term" value="F:metalloaminopeptidase activity"/>
    <property type="evidence" value="ECO:0007669"/>
    <property type="project" value="InterPro"/>
</dbReference>
<dbReference type="SUPFAM" id="SSF55920">
    <property type="entry name" value="Creatinase/aminopeptidase"/>
    <property type="match status" value="1"/>
</dbReference>
<dbReference type="Pfam" id="PF17773">
    <property type="entry name" value="UPF0176_N"/>
    <property type="match status" value="1"/>
</dbReference>
<keyword evidence="3" id="KW-1185">Reference proteome</keyword>
<dbReference type="EMBL" id="JAVXUP010001390">
    <property type="protein sequence ID" value="KAK3012269.1"/>
    <property type="molecule type" value="Genomic_DNA"/>
</dbReference>
<dbReference type="Gene3D" id="3.40.350.10">
    <property type="entry name" value="Creatinase/prolidase N-terminal domain"/>
    <property type="match status" value="1"/>
</dbReference>
<dbReference type="Gene3D" id="3.90.230.10">
    <property type="entry name" value="Creatinase/methionine aminopeptidase superfamily"/>
    <property type="match status" value="1"/>
</dbReference>
<dbReference type="SMART" id="SM01011">
    <property type="entry name" value="AMP_N"/>
    <property type="match status" value="1"/>
</dbReference>
<dbReference type="InterPro" id="IPR007865">
    <property type="entry name" value="Aminopep_P_N"/>
</dbReference>
<dbReference type="Pfam" id="PF12368">
    <property type="entry name" value="Rhodanese_C"/>
    <property type="match status" value="1"/>
</dbReference>
<dbReference type="InterPro" id="IPR029149">
    <property type="entry name" value="Creatin/AminoP/Spt16_N"/>
</dbReference>
<dbReference type="PANTHER" id="PTHR43268">
    <property type="entry name" value="THIOSULFATE SULFURTRANSFERASE/RHODANESE-LIKE DOMAIN-CONTAINING PROTEIN 2"/>
    <property type="match status" value="1"/>
</dbReference>